<reference evidence="4" key="1">
    <citation type="journal article" date="2023" name="Mol. Plant Microbe Interact.">
        <title>Elucidating the Obligate Nature and Biological Capacity of an Invasive Fungal Corn Pathogen.</title>
        <authorList>
            <person name="MacCready J.S."/>
            <person name="Roggenkamp E.M."/>
            <person name="Gdanetz K."/>
            <person name="Chilvers M.I."/>
        </authorList>
    </citation>
    <scope>NUCLEOTIDE SEQUENCE</scope>
    <source>
        <strain evidence="4">PM02</strain>
    </source>
</reference>
<proteinExistence type="inferred from homology"/>
<dbReference type="PROSITE" id="PS50815">
    <property type="entry name" value="HORMA"/>
    <property type="match status" value="1"/>
</dbReference>
<dbReference type="PANTHER" id="PTHR11842:SF10">
    <property type="entry name" value="MITOTIC SPINDLE ASSEMBLY CHECKPOINT PROTEIN MAD2B"/>
    <property type="match status" value="1"/>
</dbReference>
<dbReference type="Proteomes" id="UP001217918">
    <property type="component" value="Unassembled WGS sequence"/>
</dbReference>
<evidence type="ECO:0000256" key="2">
    <source>
        <dbReference type="SAM" id="MobiDB-lite"/>
    </source>
</evidence>
<feature type="compositionally biased region" description="Basic and acidic residues" evidence="2">
    <location>
        <begin position="163"/>
        <end position="177"/>
    </location>
</feature>
<evidence type="ECO:0000313" key="5">
    <source>
        <dbReference type="Proteomes" id="UP001217918"/>
    </source>
</evidence>
<protein>
    <recommendedName>
        <fullName evidence="3">HORMA domain-containing protein</fullName>
    </recommendedName>
</protein>
<dbReference type="InterPro" id="IPR003511">
    <property type="entry name" value="HORMA_dom"/>
</dbReference>
<organism evidence="4 5">
    <name type="scientific">Phyllachora maydis</name>
    <dbReference type="NCBI Taxonomy" id="1825666"/>
    <lineage>
        <taxon>Eukaryota</taxon>
        <taxon>Fungi</taxon>
        <taxon>Dikarya</taxon>
        <taxon>Ascomycota</taxon>
        <taxon>Pezizomycotina</taxon>
        <taxon>Sordariomycetes</taxon>
        <taxon>Sordariomycetidae</taxon>
        <taxon>Phyllachorales</taxon>
        <taxon>Phyllachoraceae</taxon>
        <taxon>Phyllachora</taxon>
    </lineage>
</organism>
<feature type="region of interest" description="Disordered" evidence="2">
    <location>
        <begin position="99"/>
        <end position="130"/>
    </location>
</feature>
<feature type="domain" description="HORMA" evidence="3">
    <location>
        <begin position="16"/>
        <end position="278"/>
    </location>
</feature>
<evidence type="ECO:0000313" key="4">
    <source>
        <dbReference type="EMBL" id="KAK2068355.1"/>
    </source>
</evidence>
<dbReference type="EMBL" id="JAQQPM010000002">
    <property type="protein sequence ID" value="KAK2068355.1"/>
    <property type="molecule type" value="Genomic_DNA"/>
</dbReference>
<sequence>MASTTGPPALPLPASHALLSAFSSFLTVTVHNLLYYRALYPRPTFLSARAFALPVHQSRHPAVCAWVRDAVAAIAAQLASGQVARVAFVVHAPLGPLPPPTSTTSTANSFFASPSDHAPPPPPPPPPPGTVLERWLFDVSRFPAWPGGAAGMRDFGTALTRAARSEDKDSDKDRDSDNGNVNWADVDEQFRGAVARVAAAAERMAELPPGCTYTMAVELREEAEAPIGHPQAWIPSEPNLQPATRTRPWSVDGADIGGAKTTPVRSVAAGPLFFECWVEEGNK</sequence>
<dbReference type="AlphaFoldDB" id="A0AAD9MAZ4"/>
<dbReference type="GO" id="GO:0016035">
    <property type="term" value="C:zeta DNA polymerase complex"/>
    <property type="evidence" value="ECO:0007669"/>
    <property type="project" value="TreeGrafter"/>
</dbReference>
<feature type="region of interest" description="Disordered" evidence="2">
    <location>
        <begin position="163"/>
        <end position="182"/>
    </location>
</feature>
<dbReference type="InterPro" id="IPR036570">
    <property type="entry name" value="HORMA_dom_sf"/>
</dbReference>
<feature type="compositionally biased region" description="Pro residues" evidence="2">
    <location>
        <begin position="117"/>
        <end position="129"/>
    </location>
</feature>
<dbReference type="InterPro" id="IPR045091">
    <property type="entry name" value="Mad2-like"/>
</dbReference>
<comment type="similarity">
    <text evidence="1">Belongs to the MAD2 family.</text>
</comment>
<dbReference type="SUPFAM" id="SSF56019">
    <property type="entry name" value="The spindle assembly checkpoint protein mad2"/>
    <property type="match status" value="1"/>
</dbReference>
<gene>
    <name evidence="4" type="ORF">P8C59_002996</name>
</gene>
<dbReference type="Gene3D" id="3.30.900.10">
    <property type="entry name" value="HORMA domain"/>
    <property type="match status" value="1"/>
</dbReference>
<comment type="caution">
    <text evidence="4">The sequence shown here is derived from an EMBL/GenBank/DDBJ whole genome shotgun (WGS) entry which is preliminary data.</text>
</comment>
<evidence type="ECO:0000259" key="3">
    <source>
        <dbReference type="PROSITE" id="PS50815"/>
    </source>
</evidence>
<evidence type="ECO:0000256" key="1">
    <source>
        <dbReference type="ARBA" id="ARBA00010348"/>
    </source>
</evidence>
<dbReference type="PANTHER" id="PTHR11842">
    <property type="entry name" value="MITOTIC SPINDLE ASSEMBLY CHECKPOINT PROTEIN MAD2"/>
    <property type="match status" value="1"/>
</dbReference>
<name>A0AAD9MAZ4_9PEZI</name>
<keyword evidence="5" id="KW-1185">Reference proteome</keyword>
<feature type="compositionally biased region" description="Low complexity" evidence="2">
    <location>
        <begin position="102"/>
        <end position="115"/>
    </location>
</feature>
<accession>A0AAD9MAZ4</accession>